<evidence type="ECO:0000313" key="1">
    <source>
        <dbReference type="EMBL" id="BDE05131.1"/>
    </source>
</evidence>
<dbReference type="InterPro" id="IPR005358">
    <property type="entry name" value="Puta_zinc/iron-chelating_dom"/>
</dbReference>
<protein>
    <recommendedName>
        <fullName evidence="3">YkgJ family cysteine cluster protein</fullName>
    </recommendedName>
</protein>
<dbReference type="Pfam" id="PF03692">
    <property type="entry name" value="CxxCxxCC"/>
    <property type="match status" value="1"/>
</dbReference>
<dbReference type="RefSeq" id="WP_317996195.1">
    <property type="nucleotide sequence ID" value="NZ_AP025523.1"/>
</dbReference>
<dbReference type="PANTHER" id="PTHR35866">
    <property type="entry name" value="PUTATIVE-RELATED"/>
    <property type="match status" value="1"/>
</dbReference>
<reference evidence="1 2" key="1">
    <citation type="journal article" date="2022" name="ISME Commun">
        <title>Vulcanimicrobium alpinus gen. nov. sp. nov., the first cultivated representative of the candidate phylum 'Eremiobacterota', is a metabolically versatile aerobic anoxygenic phototroph.</title>
        <authorList>
            <person name="Yabe S."/>
            <person name="Muto K."/>
            <person name="Abe K."/>
            <person name="Yokota A."/>
            <person name="Staudigel H."/>
            <person name="Tebo B.M."/>
        </authorList>
    </citation>
    <scope>NUCLEOTIDE SEQUENCE [LARGE SCALE GENOMIC DNA]</scope>
    <source>
        <strain evidence="1 2">WC8-2</strain>
    </source>
</reference>
<sequence>MQETIDLIAMRETRNLRRFTRETGQPTRLSELDLDPMTTVQQIEIDEEHVTIQYNKTTKRSYNANEISHKEWVYKYNDDAEFVEAVRRVIELSRKHLYDLPENVACPPGCAECCSGYEPFVSRADVQRIADHLQMSYDEAFAEYVIPRESADGSYVGWLRKVTDDVADKCVFLMGSRSGKYYCGIYEARPHDCAAFTPIGCDDVDTALPRGGRYQVGSPFQPKRRRVNGTPAKRLS</sequence>
<name>A0AAN1XSV3_UNVUL</name>
<dbReference type="KEGG" id="vab:WPS_04070"/>
<keyword evidence="2" id="KW-1185">Reference proteome</keyword>
<dbReference type="AlphaFoldDB" id="A0AAN1XSV3"/>
<dbReference type="Proteomes" id="UP001317532">
    <property type="component" value="Chromosome"/>
</dbReference>
<accession>A0AAN1XSV3</accession>
<evidence type="ECO:0000313" key="2">
    <source>
        <dbReference type="Proteomes" id="UP001317532"/>
    </source>
</evidence>
<dbReference type="EMBL" id="AP025523">
    <property type="protein sequence ID" value="BDE05131.1"/>
    <property type="molecule type" value="Genomic_DNA"/>
</dbReference>
<organism evidence="1 2">
    <name type="scientific">Vulcanimicrobium alpinum</name>
    <dbReference type="NCBI Taxonomy" id="3016050"/>
    <lineage>
        <taxon>Bacteria</taxon>
        <taxon>Bacillati</taxon>
        <taxon>Vulcanimicrobiota</taxon>
        <taxon>Vulcanimicrobiia</taxon>
        <taxon>Vulcanimicrobiales</taxon>
        <taxon>Vulcanimicrobiaceae</taxon>
        <taxon>Vulcanimicrobium</taxon>
    </lineage>
</organism>
<proteinExistence type="predicted"/>
<gene>
    <name evidence="1" type="ORF">WPS_04070</name>
</gene>
<evidence type="ECO:0008006" key="3">
    <source>
        <dbReference type="Google" id="ProtNLM"/>
    </source>
</evidence>
<dbReference type="PANTHER" id="PTHR35866:SF1">
    <property type="entry name" value="YKGJ FAMILY CYSTEINE CLUSTER PROTEIN"/>
    <property type="match status" value="1"/>
</dbReference>